<evidence type="ECO:0000313" key="1">
    <source>
        <dbReference type="EMBL" id="MFD1644025.1"/>
    </source>
</evidence>
<keyword evidence="2" id="KW-1185">Reference proteome</keyword>
<dbReference type="AlphaFoldDB" id="A0ABD6DCG6"/>
<comment type="caution">
    <text evidence="1">The sequence shown here is derived from an EMBL/GenBank/DDBJ whole genome shotgun (WGS) entry which is preliminary data.</text>
</comment>
<dbReference type="RefSeq" id="WP_256397952.1">
    <property type="nucleotide sequence ID" value="NZ_JANHDJ010000021.1"/>
</dbReference>
<dbReference type="EMBL" id="JBHUDM010000019">
    <property type="protein sequence ID" value="MFD1644025.1"/>
    <property type="molecule type" value="Genomic_DNA"/>
</dbReference>
<reference evidence="1 2" key="1">
    <citation type="journal article" date="2019" name="Int. J. Syst. Evol. Microbiol.">
        <title>The Global Catalogue of Microorganisms (GCM) 10K type strain sequencing project: providing services to taxonomists for standard genome sequencing and annotation.</title>
        <authorList>
            <consortium name="The Broad Institute Genomics Platform"/>
            <consortium name="The Broad Institute Genome Sequencing Center for Infectious Disease"/>
            <person name="Wu L."/>
            <person name="Ma J."/>
        </authorList>
    </citation>
    <scope>NUCLEOTIDE SEQUENCE [LARGE SCALE GENOMIC DNA]</scope>
    <source>
        <strain evidence="1 2">CGMCC 1.10593</strain>
    </source>
</reference>
<protein>
    <recommendedName>
        <fullName evidence="3">KEOPS complex subunit Pcc1</fullName>
    </recommendedName>
</protein>
<evidence type="ECO:0000313" key="2">
    <source>
        <dbReference type="Proteomes" id="UP001597052"/>
    </source>
</evidence>
<name>A0ABD6DCG6_9EURY</name>
<sequence length="100" mass="10891">MEITCTDKDRVSTTTVDVTIRIPESAIGDLVTEAERRLGGVDGIHAVSDTDVRGINPRMSATLVTMVATIEYTITTDKLRNRIADTAYIDVVGQLTESHL</sequence>
<organism evidence="1 2">
    <name type="scientific">Halohasta litorea</name>
    <dbReference type="NCBI Taxonomy" id="869891"/>
    <lineage>
        <taxon>Archaea</taxon>
        <taxon>Methanobacteriati</taxon>
        <taxon>Methanobacteriota</taxon>
        <taxon>Stenosarchaea group</taxon>
        <taxon>Halobacteria</taxon>
        <taxon>Halobacteriales</taxon>
        <taxon>Haloferacaceae</taxon>
        <taxon>Halohasta</taxon>
    </lineage>
</organism>
<accession>A0ABD6DCG6</accession>
<gene>
    <name evidence="1" type="ORF">ACFSBW_19510</name>
</gene>
<evidence type="ECO:0008006" key="3">
    <source>
        <dbReference type="Google" id="ProtNLM"/>
    </source>
</evidence>
<dbReference type="Proteomes" id="UP001597052">
    <property type="component" value="Unassembled WGS sequence"/>
</dbReference>
<proteinExistence type="predicted"/>